<evidence type="ECO:0000313" key="1">
    <source>
        <dbReference type="EMBL" id="QIB33987.1"/>
    </source>
</evidence>
<dbReference type="NCBIfam" id="TIGR01484">
    <property type="entry name" value="HAD-SF-IIB"/>
    <property type="match status" value="1"/>
</dbReference>
<dbReference type="KEGG" id="apra:G3A50_09885"/>
<dbReference type="RefSeq" id="WP_163075133.1">
    <property type="nucleotide sequence ID" value="NZ_CP048630.1"/>
</dbReference>
<keyword evidence="1" id="KW-0378">Hydrolase</keyword>
<dbReference type="SUPFAM" id="SSF56784">
    <property type="entry name" value="HAD-like"/>
    <property type="match status" value="1"/>
</dbReference>
<gene>
    <name evidence="1" type="ORF">G3A50_09885</name>
</gene>
<dbReference type="NCBIfam" id="TIGR00099">
    <property type="entry name" value="Cof-subfamily"/>
    <property type="match status" value="1"/>
</dbReference>
<protein>
    <submittedName>
        <fullName evidence="1">HAD family hydrolase</fullName>
    </submittedName>
</protein>
<dbReference type="InterPro" id="IPR036412">
    <property type="entry name" value="HAD-like_sf"/>
</dbReference>
<dbReference type="SFLD" id="SFLDS00003">
    <property type="entry name" value="Haloacid_Dehalogenase"/>
    <property type="match status" value="1"/>
</dbReference>
<dbReference type="InterPro" id="IPR000150">
    <property type="entry name" value="Cof"/>
</dbReference>
<organism evidence="1 2">
    <name type="scientific">Ancylobacter pratisalsi</name>
    <dbReference type="NCBI Taxonomy" id="1745854"/>
    <lineage>
        <taxon>Bacteria</taxon>
        <taxon>Pseudomonadati</taxon>
        <taxon>Pseudomonadota</taxon>
        <taxon>Alphaproteobacteria</taxon>
        <taxon>Hyphomicrobiales</taxon>
        <taxon>Xanthobacteraceae</taxon>
        <taxon>Ancylobacter</taxon>
    </lineage>
</organism>
<dbReference type="GO" id="GO:0000287">
    <property type="term" value="F:magnesium ion binding"/>
    <property type="evidence" value="ECO:0007669"/>
    <property type="project" value="TreeGrafter"/>
</dbReference>
<dbReference type="SFLD" id="SFLDG01140">
    <property type="entry name" value="C2.B:_Phosphomannomutase_and_P"/>
    <property type="match status" value="1"/>
</dbReference>
<name>A0A6P1YKQ3_9HYPH</name>
<dbReference type="Gene3D" id="3.30.1240.10">
    <property type="match status" value="1"/>
</dbReference>
<dbReference type="InterPro" id="IPR006379">
    <property type="entry name" value="HAD-SF_hydro_IIB"/>
</dbReference>
<dbReference type="Proteomes" id="UP000464751">
    <property type="component" value="Chromosome"/>
</dbReference>
<dbReference type="CDD" id="cd07516">
    <property type="entry name" value="HAD_Pase"/>
    <property type="match status" value="1"/>
</dbReference>
<proteinExistence type="predicted"/>
<dbReference type="Gene3D" id="3.40.50.1000">
    <property type="entry name" value="HAD superfamily/HAD-like"/>
    <property type="match status" value="1"/>
</dbReference>
<dbReference type="PANTHER" id="PTHR10000:SF8">
    <property type="entry name" value="HAD SUPERFAMILY HYDROLASE-LIKE, TYPE 3"/>
    <property type="match status" value="1"/>
</dbReference>
<dbReference type="PROSITE" id="PS01228">
    <property type="entry name" value="COF_1"/>
    <property type="match status" value="1"/>
</dbReference>
<keyword evidence="2" id="KW-1185">Reference proteome</keyword>
<dbReference type="GO" id="GO:0005829">
    <property type="term" value="C:cytosol"/>
    <property type="evidence" value="ECO:0007669"/>
    <property type="project" value="TreeGrafter"/>
</dbReference>
<evidence type="ECO:0000313" key="2">
    <source>
        <dbReference type="Proteomes" id="UP000464751"/>
    </source>
</evidence>
<dbReference type="AlphaFoldDB" id="A0A6P1YKQ3"/>
<dbReference type="GO" id="GO:0016791">
    <property type="term" value="F:phosphatase activity"/>
    <property type="evidence" value="ECO:0007669"/>
    <property type="project" value="UniProtKB-ARBA"/>
</dbReference>
<dbReference type="InterPro" id="IPR023214">
    <property type="entry name" value="HAD_sf"/>
</dbReference>
<accession>A0A6P1YKQ3</accession>
<sequence length="287" mass="30670">MTEARSSSQASGRPPRASRISLMVSDVDGTLVNTDKQVAPATVEAVARLHAAGVAFAAVSSRPPRGMKLLIEPLKLDIFGGFNGSSIMHADFTPVEQHFVPLDAAKLAVETMRARGADIWVFADNEWYIDNPDSQYVPREIRTVQFQPIVVDAFGDHLARAGKIVGSSSDFDKLAACESELQALLGDTASARRSQHYYLDVTAPVVDKGYAVRAFAKYFGVPLDEVAVIGDMANDLPMFDNAGLAIAMGNATDAVKALADKVTTTNAEDGVAHAIEHFVLPLAIGAR</sequence>
<dbReference type="EMBL" id="CP048630">
    <property type="protein sequence ID" value="QIB33987.1"/>
    <property type="molecule type" value="Genomic_DNA"/>
</dbReference>
<reference evidence="1 2" key="1">
    <citation type="submission" date="2020-02" db="EMBL/GenBank/DDBJ databases">
        <authorList>
            <person name="Li G."/>
        </authorList>
    </citation>
    <scope>NUCLEOTIDE SEQUENCE [LARGE SCALE GENOMIC DNA]</scope>
    <source>
        <strain evidence="1 2">DSM 102029</strain>
    </source>
</reference>
<dbReference type="Pfam" id="PF08282">
    <property type="entry name" value="Hydrolase_3"/>
    <property type="match status" value="1"/>
</dbReference>
<dbReference type="PANTHER" id="PTHR10000">
    <property type="entry name" value="PHOSPHOSERINE PHOSPHATASE"/>
    <property type="match status" value="1"/>
</dbReference>